<evidence type="ECO:0000313" key="1">
    <source>
        <dbReference type="EMBL" id="KAA9338727.1"/>
    </source>
</evidence>
<proteinExistence type="predicted"/>
<comment type="caution">
    <text evidence="1">The sequence shown here is derived from an EMBL/GenBank/DDBJ whole genome shotgun (WGS) entry which is preliminary data.</text>
</comment>
<dbReference type="Proteomes" id="UP000326380">
    <property type="component" value="Unassembled WGS sequence"/>
</dbReference>
<protein>
    <submittedName>
        <fullName evidence="1">Uncharacterized protein</fullName>
    </submittedName>
</protein>
<gene>
    <name evidence="1" type="ORF">F0P96_07870</name>
</gene>
<dbReference type="EMBL" id="VTWU01000002">
    <property type="protein sequence ID" value="KAA9338727.1"/>
    <property type="molecule type" value="Genomic_DNA"/>
</dbReference>
<dbReference type="RefSeq" id="WP_151078273.1">
    <property type="nucleotide sequence ID" value="NZ_CP047647.1"/>
</dbReference>
<sequence length="206" mass="23014">MHLTLLLDFSAGDARWLGGLLWKAALALWMPQLLVLFLVFRRRRKDWESLWRELLLVVAPVLLFVGAVATPKGLGVLLLLVIYSDVQWAQLLAVLALPTVVGLIAVVATRKPNPHPVPAPEPSSPLKTMGLGLAGLAAAVLWWAGPMLVHLYVTARQPPPLQTHDFPFPSRAERARRDSVRRIGEQKRAERYFDSLAQHPHTTPEW</sequence>
<reference evidence="1 2" key="1">
    <citation type="submission" date="2019-09" db="EMBL/GenBank/DDBJ databases">
        <title>Genome sequence of Hymenobacter sp. M3.</title>
        <authorList>
            <person name="Srinivasan S."/>
        </authorList>
    </citation>
    <scope>NUCLEOTIDE SEQUENCE [LARGE SCALE GENOMIC DNA]</scope>
    <source>
        <strain evidence="1 2">M3</strain>
    </source>
</reference>
<organism evidence="1 2">
    <name type="scientific">Hymenobacter busanensis</name>
    <dbReference type="NCBI Taxonomy" id="2607656"/>
    <lineage>
        <taxon>Bacteria</taxon>
        <taxon>Pseudomonadati</taxon>
        <taxon>Bacteroidota</taxon>
        <taxon>Cytophagia</taxon>
        <taxon>Cytophagales</taxon>
        <taxon>Hymenobacteraceae</taxon>
        <taxon>Hymenobacter</taxon>
    </lineage>
</organism>
<evidence type="ECO:0000313" key="2">
    <source>
        <dbReference type="Proteomes" id="UP000326380"/>
    </source>
</evidence>
<name>A0A7L5A308_9BACT</name>
<accession>A0A7L5A308</accession>
<keyword evidence="2" id="KW-1185">Reference proteome</keyword>
<dbReference type="AlphaFoldDB" id="A0A7L5A308"/>